<dbReference type="EMBL" id="WTPX01000006">
    <property type="protein sequence ID" value="NNJ24301.1"/>
    <property type="molecule type" value="Genomic_DNA"/>
</dbReference>
<sequence>MLEWLTQRVDPSRHPCVAARAAFNAESYRFGLYEPLGSDAATTGLAADLARFGHGSTDDENGEPADADASDFATFIAVFDAPGRPMAEPDRYADADDPEQAFERDLWRQLSALHATDDAPWDPATSADPADQKFSFSFAGRSYYVIGMHPRSSRPARRFPRPALVFNLHEQFEALRQAGKYDRMRDVIRTRDRQRTGSVNPMLADFGNRSEARQYSGRAVPADWKCPFHAAR</sequence>
<comment type="caution">
    <text evidence="1">The sequence shown here is derived from an EMBL/GenBank/DDBJ whole genome shotgun (WGS) entry which is preliminary data.</text>
</comment>
<reference evidence="1 2" key="1">
    <citation type="journal article" date="2020" name="Syst. Appl. Microbiol.">
        <title>Alienimonas chondri sp. nov., a novel planctomycete isolated from the biofilm of the red alga Chondrus crispus.</title>
        <authorList>
            <person name="Vitorino I."/>
            <person name="Albuquerque L."/>
            <person name="Wiegand S."/>
            <person name="Kallscheuer N."/>
            <person name="da Costa M.S."/>
            <person name="Lobo-da-Cunha A."/>
            <person name="Jogler C."/>
            <person name="Lage O.M."/>
        </authorList>
    </citation>
    <scope>NUCLEOTIDE SEQUENCE [LARGE SCALE GENOMIC DNA]</scope>
    <source>
        <strain evidence="1 2">LzC2</strain>
    </source>
</reference>
<gene>
    <name evidence="1" type="ORF">LzC2_03570</name>
</gene>
<evidence type="ECO:0000313" key="2">
    <source>
        <dbReference type="Proteomes" id="UP000609651"/>
    </source>
</evidence>
<dbReference type="RefSeq" id="WP_206678529.1">
    <property type="nucleotide sequence ID" value="NZ_WTPX01000006.1"/>
</dbReference>
<dbReference type="PANTHER" id="PTHR40045:SF1">
    <property type="entry name" value="YQCI_YCGG FAMILY PROTEIN"/>
    <property type="match status" value="1"/>
</dbReference>
<accession>A0ABX1VB79</accession>
<dbReference type="PANTHER" id="PTHR40045">
    <property type="entry name" value="YCGG FAMILY PROTEIN"/>
    <property type="match status" value="1"/>
</dbReference>
<dbReference type="Pfam" id="PF08892">
    <property type="entry name" value="YqcI_YcgG"/>
    <property type="match status" value="1"/>
</dbReference>
<dbReference type="InterPro" id="IPR014988">
    <property type="entry name" value="Uncharacterised_YqcI/YcgG"/>
</dbReference>
<protein>
    <recommendedName>
        <fullName evidence="3">YqcI/YcgG family protein</fullName>
    </recommendedName>
</protein>
<name>A0ABX1VB79_9PLAN</name>
<evidence type="ECO:0008006" key="3">
    <source>
        <dbReference type="Google" id="ProtNLM"/>
    </source>
</evidence>
<evidence type="ECO:0000313" key="1">
    <source>
        <dbReference type="EMBL" id="NNJ24301.1"/>
    </source>
</evidence>
<organism evidence="1 2">
    <name type="scientific">Alienimonas chondri</name>
    <dbReference type="NCBI Taxonomy" id="2681879"/>
    <lineage>
        <taxon>Bacteria</taxon>
        <taxon>Pseudomonadati</taxon>
        <taxon>Planctomycetota</taxon>
        <taxon>Planctomycetia</taxon>
        <taxon>Planctomycetales</taxon>
        <taxon>Planctomycetaceae</taxon>
        <taxon>Alienimonas</taxon>
    </lineage>
</organism>
<proteinExistence type="predicted"/>
<dbReference type="NCBIfam" id="NF041366">
    <property type="entry name" value="GntA_guanitoxin"/>
    <property type="match status" value="1"/>
</dbReference>
<dbReference type="Proteomes" id="UP000609651">
    <property type="component" value="Unassembled WGS sequence"/>
</dbReference>
<keyword evidence="2" id="KW-1185">Reference proteome</keyword>